<dbReference type="Gene3D" id="3.50.4.10">
    <property type="entry name" value="Hepatocyte Growth Factor"/>
    <property type="match status" value="1"/>
</dbReference>
<feature type="signal peptide" evidence="1">
    <location>
        <begin position="1"/>
        <end position="16"/>
    </location>
</feature>
<reference evidence="3" key="2">
    <citation type="submission" date="2019-06" db="EMBL/GenBank/DDBJ databases">
        <title>Genomics analysis of Aphanomyces spp. identifies a new class of oomycete effector associated with host adaptation.</title>
        <authorList>
            <person name="Gaulin E."/>
        </authorList>
    </citation>
    <scope>NUCLEOTIDE SEQUENCE</scope>
    <source>
        <strain evidence="3">CBS 578.67</strain>
    </source>
</reference>
<protein>
    <submittedName>
        <fullName evidence="4">Aste57867_15096 protein</fullName>
    </submittedName>
</protein>
<evidence type="ECO:0000259" key="2">
    <source>
        <dbReference type="Pfam" id="PF14295"/>
    </source>
</evidence>
<dbReference type="EMBL" id="VJMH01005622">
    <property type="protein sequence ID" value="KAF0693983.1"/>
    <property type="molecule type" value="Genomic_DNA"/>
</dbReference>
<feature type="chain" id="PRO_5036355531" evidence="1">
    <location>
        <begin position="17"/>
        <end position="569"/>
    </location>
</feature>
<feature type="domain" description="Apple" evidence="2">
    <location>
        <begin position="26"/>
        <end position="70"/>
    </location>
</feature>
<keyword evidence="5" id="KW-1185">Reference proteome</keyword>
<gene>
    <name evidence="4" type="primary">Aste57867_15096</name>
    <name evidence="3" type="ORF">As57867_015040</name>
    <name evidence="4" type="ORF">ASTE57867_15096</name>
</gene>
<keyword evidence="1" id="KW-0732">Signal</keyword>
<evidence type="ECO:0000313" key="3">
    <source>
        <dbReference type="EMBL" id="KAF0693983.1"/>
    </source>
</evidence>
<dbReference type="AlphaFoldDB" id="A0A485L460"/>
<dbReference type="Proteomes" id="UP000332933">
    <property type="component" value="Unassembled WGS sequence"/>
</dbReference>
<dbReference type="InterPro" id="IPR003609">
    <property type="entry name" value="Pan_app"/>
</dbReference>
<evidence type="ECO:0000313" key="4">
    <source>
        <dbReference type="EMBL" id="VFT91909.1"/>
    </source>
</evidence>
<dbReference type="OrthoDB" id="65784at2759"/>
<sequence length="569" mass="61296">MQRAIVAAATCALASAATWGPILDDTNLDGNDLYDDLPPTSPTADGCVSLCEDDQRCTGFTWADDACWLKFGNPDLVSQPGARSAVLIQDEPRDGPITDDAYSPDVRVNPVGFSSILGAQWLSDIAGRTGETEMVSIANTVNASIASQSHSGAPKLQAIKASDGAAVQAYSSVNSIGECAALVSLHGATFFTYSAQGAMCLSHQYATSDNNPTYFRSADDSFTAVSQALPSDYQLDVAAADDQNGCQSKCTARADCVAVQFDGQQCTLFGPVQADGDSSAGWVTAPFSTNVDPSLPAYNNNPSRVVFYTTAHQDDHELFMSAKYHESISDPSTKVVFVYTSAGDAGEGQQWRLARQLGTVAASTVWVDHVGLYNSQQLQDTVLVAGHDIARVSVGNIAHYFLCIREDNGNDEAGVFQFGLLELLYGSNPVPPMDQPAAVYVNRAAFRDVLQGIFDLEANGIGAVEIHGQAQENQNDHPLHVATGNLIEEIVASTKYAQCALQVYYYDYDVWTMDVNLISPVYELQRYAWMAQSQVILDFWGDQNWSVHSDNLGRTYPRRTIPASVGSCI</sequence>
<organism evidence="4 5">
    <name type="scientific">Aphanomyces stellatus</name>
    <dbReference type="NCBI Taxonomy" id="120398"/>
    <lineage>
        <taxon>Eukaryota</taxon>
        <taxon>Sar</taxon>
        <taxon>Stramenopiles</taxon>
        <taxon>Oomycota</taxon>
        <taxon>Saprolegniomycetes</taxon>
        <taxon>Saprolegniales</taxon>
        <taxon>Verrucalvaceae</taxon>
        <taxon>Aphanomyces</taxon>
    </lineage>
</organism>
<name>A0A485L460_9STRA</name>
<reference evidence="4 5" key="1">
    <citation type="submission" date="2019-03" db="EMBL/GenBank/DDBJ databases">
        <authorList>
            <person name="Gaulin E."/>
            <person name="Dumas B."/>
        </authorList>
    </citation>
    <scope>NUCLEOTIDE SEQUENCE [LARGE SCALE GENOMIC DNA]</scope>
    <source>
        <strain evidence="4">CBS 568.67</strain>
    </source>
</reference>
<proteinExistence type="predicted"/>
<evidence type="ECO:0000256" key="1">
    <source>
        <dbReference type="SAM" id="SignalP"/>
    </source>
</evidence>
<dbReference type="Pfam" id="PF14295">
    <property type="entry name" value="PAN_4"/>
    <property type="match status" value="2"/>
</dbReference>
<dbReference type="EMBL" id="CAADRA010005643">
    <property type="protein sequence ID" value="VFT91909.1"/>
    <property type="molecule type" value="Genomic_DNA"/>
</dbReference>
<feature type="domain" description="Apple" evidence="2">
    <location>
        <begin position="232"/>
        <end position="264"/>
    </location>
</feature>
<accession>A0A485L460</accession>
<evidence type="ECO:0000313" key="5">
    <source>
        <dbReference type="Proteomes" id="UP000332933"/>
    </source>
</evidence>